<feature type="compositionally biased region" description="Low complexity" evidence="1">
    <location>
        <begin position="172"/>
        <end position="183"/>
    </location>
</feature>
<feature type="region of interest" description="Disordered" evidence="1">
    <location>
        <begin position="172"/>
        <end position="194"/>
    </location>
</feature>
<reference evidence="2 3" key="1">
    <citation type="journal article" date="2016" name="Mol. Biol. Evol.">
        <title>Comparative Genomics of Early-Diverging Mushroom-Forming Fungi Provides Insights into the Origins of Lignocellulose Decay Capabilities.</title>
        <authorList>
            <person name="Nagy L.G."/>
            <person name="Riley R."/>
            <person name="Tritt A."/>
            <person name="Adam C."/>
            <person name="Daum C."/>
            <person name="Floudas D."/>
            <person name="Sun H."/>
            <person name="Yadav J.S."/>
            <person name="Pangilinan J."/>
            <person name="Larsson K.H."/>
            <person name="Matsuura K."/>
            <person name="Barry K."/>
            <person name="Labutti K."/>
            <person name="Kuo R."/>
            <person name="Ohm R.A."/>
            <person name="Bhattacharya S.S."/>
            <person name="Shirouzu T."/>
            <person name="Yoshinaga Y."/>
            <person name="Martin F.M."/>
            <person name="Grigoriev I.V."/>
            <person name="Hibbett D.S."/>
        </authorList>
    </citation>
    <scope>NUCLEOTIDE SEQUENCE [LARGE SCALE GENOMIC DNA]</scope>
    <source>
        <strain evidence="2 3">L-15889</strain>
    </source>
</reference>
<protein>
    <submittedName>
        <fullName evidence="2">Uncharacterized protein</fullName>
    </submittedName>
</protein>
<feature type="compositionally biased region" description="Polar residues" evidence="1">
    <location>
        <begin position="235"/>
        <end position="255"/>
    </location>
</feature>
<accession>A0A165SAZ2</accession>
<dbReference type="EMBL" id="KV429044">
    <property type="protein sequence ID" value="KZT71749.1"/>
    <property type="molecule type" value="Genomic_DNA"/>
</dbReference>
<proteinExistence type="predicted"/>
<keyword evidence="3" id="KW-1185">Reference proteome</keyword>
<dbReference type="OrthoDB" id="2803057at2759"/>
<feature type="region of interest" description="Disordered" evidence="1">
    <location>
        <begin position="234"/>
        <end position="255"/>
    </location>
</feature>
<name>A0A165SAZ2_9APHY</name>
<evidence type="ECO:0000313" key="2">
    <source>
        <dbReference type="EMBL" id="KZT71749.1"/>
    </source>
</evidence>
<dbReference type="Proteomes" id="UP000076727">
    <property type="component" value="Unassembled WGS sequence"/>
</dbReference>
<evidence type="ECO:0000256" key="1">
    <source>
        <dbReference type="SAM" id="MobiDB-lite"/>
    </source>
</evidence>
<dbReference type="AlphaFoldDB" id="A0A165SAZ2"/>
<gene>
    <name evidence="2" type="ORF">DAEQUDRAFT_755588</name>
</gene>
<sequence>MTSGSNFPVCDNTLAVSAKATASGPLVLFVKVVGPFIPSIVLRQGDKAQALTLRLLEESQDIMDEDMHSGLQTNYDKLQRFRSKIKGGYIPMKHYREISVYRERAVRLNEQSVASSQYARSKGMWEKKGKNIFPRLRLSKTSTSDLSIVTADRTDETDDQVTISSSNISLLSSADSDATAPDSESMDITSQDPQEVEHTWYSFINPADINPLYDAEADSDSPVTSDVTFDIGLSVSASGGQNQDQASIISYETSA</sequence>
<evidence type="ECO:0000313" key="3">
    <source>
        <dbReference type="Proteomes" id="UP000076727"/>
    </source>
</evidence>
<organism evidence="2 3">
    <name type="scientific">Daedalea quercina L-15889</name>
    <dbReference type="NCBI Taxonomy" id="1314783"/>
    <lineage>
        <taxon>Eukaryota</taxon>
        <taxon>Fungi</taxon>
        <taxon>Dikarya</taxon>
        <taxon>Basidiomycota</taxon>
        <taxon>Agaricomycotina</taxon>
        <taxon>Agaricomycetes</taxon>
        <taxon>Polyporales</taxon>
        <taxon>Fomitopsis</taxon>
    </lineage>
</organism>